<accession>A0AA39UR88</accession>
<keyword evidence="4" id="KW-1185">Reference proteome</keyword>
<proteinExistence type="predicted"/>
<name>A0AA39UR88_9AGAR</name>
<comment type="caution">
    <text evidence="3">The sequence shown here is derived from an EMBL/GenBank/DDBJ whole genome shotgun (WGS) entry which is preliminary data.</text>
</comment>
<evidence type="ECO:0000313" key="3">
    <source>
        <dbReference type="EMBL" id="KAK0499378.1"/>
    </source>
</evidence>
<protein>
    <recommendedName>
        <fullName evidence="5">F-box domain-containing protein</fullName>
    </recommendedName>
</protein>
<evidence type="ECO:0000313" key="4">
    <source>
        <dbReference type="Proteomes" id="UP001175228"/>
    </source>
</evidence>
<evidence type="ECO:0000256" key="1">
    <source>
        <dbReference type="SAM" id="Coils"/>
    </source>
</evidence>
<dbReference type="AlphaFoldDB" id="A0AA39UR88"/>
<sequence length="598" mass="68631">MDGRSSRIIQEPIRLCDQCEHTLYPSATRLSPSLTEQCREFYTPAKQQRDEIIREISRLEDVADDYDRELARLRDIVTQLELGRAQVQTHIDDYTSLTSAPIRRIRNSPFMPNDSSTLSSPAYYDPDGILKCIFTFACLRDDDENGSSQWLTPLTISHVCSHWHKVSLDVPEMWSYLDIHWLTSPTADLELIRMYIARTKPDTPLSIRIDLETSSSHFYSQSLILLLEHSRRWREAVLTVDHQVLRSFLSCHFDILERLVLCVQNIQTSNPVEYFKIVPRLRYVKIDAPLGDLLSPICLRRVLDLKQQEGDSDILSFQPHVLDVPDLHLSLFPTYPDTPVQWINIRALTIHSLTSAFETRLQTITMPNLERLNIALHRDHKFDISFFQFLLGLVITSGCKLRAFSLDMTHCHGKHRRAHKEKFKMDENVFWNFLNGVPSITELRIVEPRVSGCRHCNIVSTVLQSLDLEYDPSIVTLPHLKKLELVWTASLDWERLVPMVVSRLEEHELTVGSVTADSVSAGEEHESESKSEGDDDICMTDASSLMSIHSDEHDNNRTVTTSPLESVIIGTRGEIEVDSDIQEWMGETRARGVIVHLL</sequence>
<evidence type="ECO:0008006" key="5">
    <source>
        <dbReference type="Google" id="ProtNLM"/>
    </source>
</evidence>
<feature type="compositionally biased region" description="Basic and acidic residues" evidence="2">
    <location>
        <begin position="522"/>
        <end position="532"/>
    </location>
</feature>
<dbReference type="EMBL" id="JAUEPU010000009">
    <property type="protein sequence ID" value="KAK0499378.1"/>
    <property type="molecule type" value="Genomic_DNA"/>
</dbReference>
<gene>
    <name evidence="3" type="ORF">EDD18DRAFT_850078</name>
</gene>
<organism evidence="3 4">
    <name type="scientific">Armillaria luteobubalina</name>
    <dbReference type="NCBI Taxonomy" id="153913"/>
    <lineage>
        <taxon>Eukaryota</taxon>
        <taxon>Fungi</taxon>
        <taxon>Dikarya</taxon>
        <taxon>Basidiomycota</taxon>
        <taxon>Agaricomycotina</taxon>
        <taxon>Agaricomycetes</taxon>
        <taxon>Agaricomycetidae</taxon>
        <taxon>Agaricales</taxon>
        <taxon>Marasmiineae</taxon>
        <taxon>Physalacriaceae</taxon>
        <taxon>Armillaria</taxon>
    </lineage>
</organism>
<keyword evidence="1" id="KW-0175">Coiled coil</keyword>
<dbReference type="Proteomes" id="UP001175228">
    <property type="component" value="Unassembled WGS sequence"/>
</dbReference>
<evidence type="ECO:0000256" key="2">
    <source>
        <dbReference type="SAM" id="MobiDB-lite"/>
    </source>
</evidence>
<feature type="coiled-coil region" evidence="1">
    <location>
        <begin position="49"/>
        <end position="76"/>
    </location>
</feature>
<reference evidence="3" key="1">
    <citation type="submission" date="2023-06" db="EMBL/GenBank/DDBJ databases">
        <authorList>
            <consortium name="Lawrence Berkeley National Laboratory"/>
            <person name="Ahrendt S."/>
            <person name="Sahu N."/>
            <person name="Indic B."/>
            <person name="Wong-Bajracharya J."/>
            <person name="Merenyi Z."/>
            <person name="Ke H.-M."/>
            <person name="Monk M."/>
            <person name="Kocsube S."/>
            <person name="Drula E."/>
            <person name="Lipzen A."/>
            <person name="Balint B."/>
            <person name="Henrissat B."/>
            <person name="Andreopoulos B."/>
            <person name="Martin F.M."/>
            <person name="Harder C.B."/>
            <person name="Rigling D."/>
            <person name="Ford K.L."/>
            <person name="Foster G.D."/>
            <person name="Pangilinan J."/>
            <person name="Papanicolaou A."/>
            <person name="Barry K."/>
            <person name="LaButti K."/>
            <person name="Viragh M."/>
            <person name="Koriabine M."/>
            <person name="Yan M."/>
            <person name="Riley R."/>
            <person name="Champramary S."/>
            <person name="Plett K.L."/>
            <person name="Tsai I.J."/>
            <person name="Slot J."/>
            <person name="Sipos G."/>
            <person name="Plett J."/>
            <person name="Nagy L.G."/>
            <person name="Grigoriev I.V."/>
        </authorList>
    </citation>
    <scope>NUCLEOTIDE SEQUENCE</scope>
    <source>
        <strain evidence="3">HWK02</strain>
    </source>
</reference>
<feature type="region of interest" description="Disordered" evidence="2">
    <location>
        <begin position="514"/>
        <end position="536"/>
    </location>
</feature>